<reference evidence="1" key="1">
    <citation type="submission" date="2021-02" db="EMBL/GenBank/DDBJ databases">
        <authorList>
            <person name="Nowell W R."/>
        </authorList>
    </citation>
    <scope>NUCLEOTIDE SEQUENCE</scope>
</reference>
<gene>
    <name evidence="1" type="ORF">OXD698_LOCUS39270</name>
</gene>
<proteinExistence type="predicted"/>
<organism evidence="1 2">
    <name type="scientific">Adineta steineri</name>
    <dbReference type="NCBI Taxonomy" id="433720"/>
    <lineage>
        <taxon>Eukaryota</taxon>
        <taxon>Metazoa</taxon>
        <taxon>Spiralia</taxon>
        <taxon>Gnathifera</taxon>
        <taxon>Rotifera</taxon>
        <taxon>Eurotatoria</taxon>
        <taxon>Bdelloidea</taxon>
        <taxon>Adinetida</taxon>
        <taxon>Adinetidae</taxon>
        <taxon>Adineta</taxon>
    </lineage>
</organism>
<feature type="non-terminal residue" evidence="1">
    <location>
        <position position="1"/>
    </location>
</feature>
<comment type="caution">
    <text evidence="1">The sequence shown here is derived from an EMBL/GenBank/DDBJ whole genome shotgun (WGS) entry which is preliminary data.</text>
</comment>
<dbReference type="Gene3D" id="3.40.50.300">
    <property type="entry name" value="P-loop containing nucleotide triphosphate hydrolases"/>
    <property type="match status" value="1"/>
</dbReference>
<evidence type="ECO:0000313" key="1">
    <source>
        <dbReference type="EMBL" id="CAF4172783.1"/>
    </source>
</evidence>
<dbReference type="AlphaFoldDB" id="A0A819ZDR8"/>
<evidence type="ECO:0000313" key="2">
    <source>
        <dbReference type="Proteomes" id="UP000663844"/>
    </source>
</evidence>
<name>A0A819ZDR8_9BILA</name>
<protein>
    <submittedName>
        <fullName evidence="1">Uncharacterized protein</fullName>
    </submittedName>
</protein>
<sequence>KQLAAQMKADAYMECSAKTREGVQDLFVHAARLSLKKRSRRESSGRCVLH</sequence>
<dbReference type="SUPFAM" id="SSF52540">
    <property type="entry name" value="P-loop containing nucleoside triphosphate hydrolases"/>
    <property type="match status" value="1"/>
</dbReference>
<dbReference type="Proteomes" id="UP000663844">
    <property type="component" value="Unassembled WGS sequence"/>
</dbReference>
<dbReference type="EMBL" id="CAJOAZ010007884">
    <property type="protein sequence ID" value="CAF4172783.1"/>
    <property type="molecule type" value="Genomic_DNA"/>
</dbReference>
<accession>A0A819ZDR8</accession>
<dbReference type="InterPro" id="IPR027417">
    <property type="entry name" value="P-loop_NTPase"/>
</dbReference>